<evidence type="ECO:0000256" key="1">
    <source>
        <dbReference type="SAM" id="MobiDB-lite"/>
    </source>
</evidence>
<dbReference type="Proteomes" id="UP000515140">
    <property type="component" value="Unplaced"/>
</dbReference>
<dbReference type="GO" id="GO:0030295">
    <property type="term" value="F:protein kinase activator activity"/>
    <property type="evidence" value="ECO:0007669"/>
    <property type="project" value="TreeGrafter"/>
</dbReference>
<name>A0A6P5KV53_PHACI</name>
<organism evidence="2 3">
    <name type="scientific">Phascolarctos cinereus</name>
    <name type="common">Koala</name>
    <dbReference type="NCBI Taxonomy" id="38626"/>
    <lineage>
        <taxon>Eukaryota</taxon>
        <taxon>Metazoa</taxon>
        <taxon>Chordata</taxon>
        <taxon>Craniata</taxon>
        <taxon>Vertebrata</taxon>
        <taxon>Euteleostomi</taxon>
        <taxon>Mammalia</taxon>
        <taxon>Metatheria</taxon>
        <taxon>Diprotodontia</taxon>
        <taxon>Phascolarctidae</taxon>
        <taxon>Phascolarctos</taxon>
    </lineage>
</organism>
<protein>
    <submittedName>
        <fullName evidence="3">60S acidic ribosomal protein P1-like isoform X2</fullName>
    </submittedName>
</protein>
<sequence length="88" mass="8879">MAISKLTCIYSALILYDDDVTALSNVNIASLICNVGVSGPAPTAGGAAPAGGVSPASSAAPAEVKKKEEAEKEESEESNDDMGFGLFD</sequence>
<proteinExistence type="predicted"/>
<feature type="region of interest" description="Disordered" evidence="1">
    <location>
        <begin position="44"/>
        <end position="88"/>
    </location>
</feature>
<feature type="compositionally biased region" description="Acidic residues" evidence="1">
    <location>
        <begin position="71"/>
        <end position="80"/>
    </location>
</feature>
<gene>
    <name evidence="3" type="primary">LOC110212862</name>
</gene>
<dbReference type="GO" id="GO:0022625">
    <property type="term" value="C:cytosolic large ribosomal subunit"/>
    <property type="evidence" value="ECO:0007669"/>
    <property type="project" value="TreeGrafter"/>
</dbReference>
<keyword evidence="2" id="KW-1185">Reference proteome</keyword>
<reference evidence="3" key="1">
    <citation type="submission" date="2025-08" db="UniProtKB">
        <authorList>
            <consortium name="RefSeq"/>
        </authorList>
    </citation>
    <scope>IDENTIFICATION</scope>
    <source>
        <tissue evidence="3">Spleen</tissue>
    </source>
</reference>
<dbReference type="GO" id="GO:0002181">
    <property type="term" value="P:cytoplasmic translation"/>
    <property type="evidence" value="ECO:0007669"/>
    <property type="project" value="TreeGrafter"/>
</dbReference>
<evidence type="ECO:0000313" key="3">
    <source>
        <dbReference type="RefSeq" id="XP_020848634.1"/>
    </source>
</evidence>
<dbReference type="GO" id="GO:0003735">
    <property type="term" value="F:structural constituent of ribosome"/>
    <property type="evidence" value="ECO:0007669"/>
    <property type="project" value="TreeGrafter"/>
</dbReference>
<dbReference type="GeneID" id="110212862"/>
<dbReference type="AlphaFoldDB" id="A0A6P5KV53"/>
<dbReference type="PANTHER" id="PTHR45696:SF10">
    <property type="entry name" value="LARGE RIBOSOMAL SUBUNIT PROTEIN P1"/>
    <property type="match status" value="1"/>
</dbReference>
<evidence type="ECO:0000313" key="2">
    <source>
        <dbReference type="Proteomes" id="UP000515140"/>
    </source>
</evidence>
<feature type="compositionally biased region" description="Low complexity" evidence="1">
    <location>
        <begin position="44"/>
        <end position="62"/>
    </location>
</feature>
<dbReference type="PANTHER" id="PTHR45696">
    <property type="entry name" value="60S ACIDIC RIBOSOMAL PROTEIN P1"/>
    <property type="match status" value="1"/>
</dbReference>
<dbReference type="Pfam" id="PF00428">
    <property type="entry name" value="Ribosomal_60s"/>
    <property type="match status" value="1"/>
</dbReference>
<dbReference type="RefSeq" id="XP_020848634.1">
    <property type="nucleotide sequence ID" value="XM_020992975.1"/>
</dbReference>
<dbReference type="GO" id="GO:0043021">
    <property type="term" value="F:ribonucleoprotein complex binding"/>
    <property type="evidence" value="ECO:0007669"/>
    <property type="project" value="TreeGrafter"/>
</dbReference>
<accession>A0A6P5KV53</accession>